<feature type="signal peptide" evidence="1">
    <location>
        <begin position="1"/>
        <end position="17"/>
    </location>
</feature>
<keyword evidence="3" id="KW-1185">Reference proteome</keyword>
<evidence type="ECO:0000313" key="3">
    <source>
        <dbReference type="Proteomes" id="UP001066276"/>
    </source>
</evidence>
<proteinExistence type="predicted"/>
<reference evidence="2" key="1">
    <citation type="journal article" date="2022" name="bioRxiv">
        <title>Sequencing and chromosome-scale assembly of the giantPleurodeles waltlgenome.</title>
        <authorList>
            <person name="Brown T."/>
            <person name="Elewa A."/>
            <person name="Iarovenko S."/>
            <person name="Subramanian E."/>
            <person name="Araus A.J."/>
            <person name="Petzold A."/>
            <person name="Susuki M."/>
            <person name="Suzuki K.-i.T."/>
            <person name="Hayashi T."/>
            <person name="Toyoda A."/>
            <person name="Oliveira C."/>
            <person name="Osipova E."/>
            <person name="Leigh N.D."/>
            <person name="Simon A."/>
            <person name="Yun M.H."/>
        </authorList>
    </citation>
    <scope>NUCLEOTIDE SEQUENCE</scope>
    <source>
        <strain evidence="2">20211129_DDA</strain>
        <tissue evidence="2">Liver</tissue>
    </source>
</reference>
<dbReference type="AlphaFoldDB" id="A0AAV7MJL9"/>
<comment type="caution">
    <text evidence="2">The sequence shown here is derived from an EMBL/GenBank/DDBJ whole genome shotgun (WGS) entry which is preliminary data.</text>
</comment>
<feature type="chain" id="PRO_5043350210" description="Secreted protein" evidence="1">
    <location>
        <begin position="18"/>
        <end position="182"/>
    </location>
</feature>
<evidence type="ECO:0000313" key="2">
    <source>
        <dbReference type="EMBL" id="KAJ1103269.1"/>
    </source>
</evidence>
<accession>A0AAV7MJL9</accession>
<keyword evidence="1" id="KW-0732">Signal</keyword>
<dbReference type="EMBL" id="JANPWB010000013">
    <property type="protein sequence ID" value="KAJ1103269.1"/>
    <property type="molecule type" value="Genomic_DNA"/>
</dbReference>
<protein>
    <recommendedName>
        <fullName evidence="4">Secreted protein</fullName>
    </recommendedName>
</protein>
<name>A0AAV7MJL9_PLEWA</name>
<evidence type="ECO:0000256" key="1">
    <source>
        <dbReference type="SAM" id="SignalP"/>
    </source>
</evidence>
<evidence type="ECO:0008006" key="4">
    <source>
        <dbReference type="Google" id="ProtNLM"/>
    </source>
</evidence>
<sequence length="182" mass="19995">MCAHGYVMLCCVVLCYAKGCLEGLGLDQSRGAAHRISASPLPRITTGAMWGVQHVCTRVCHAVLCYAMLKDAWRGWDWTRARGGASDLSTTTATDHHWCYVGGPACVHTGCLEGLGLDQSRGAVHRISASPLPRITTGAMWGVQHVCTRGYRWLGLDQSHGWYLTAQYRRCHCSAVIRYGDR</sequence>
<dbReference type="Proteomes" id="UP001066276">
    <property type="component" value="Chromosome 9"/>
</dbReference>
<gene>
    <name evidence="2" type="ORF">NDU88_000696</name>
</gene>
<organism evidence="2 3">
    <name type="scientific">Pleurodeles waltl</name>
    <name type="common">Iberian ribbed newt</name>
    <dbReference type="NCBI Taxonomy" id="8319"/>
    <lineage>
        <taxon>Eukaryota</taxon>
        <taxon>Metazoa</taxon>
        <taxon>Chordata</taxon>
        <taxon>Craniata</taxon>
        <taxon>Vertebrata</taxon>
        <taxon>Euteleostomi</taxon>
        <taxon>Amphibia</taxon>
        <taxon>Batrachia</taxon>
        <taxon>Caudata</taxon>
        <taxon>Salamandroidea</taxon>
        <taxon>Salamandridae</taxon>
        <taxon>Pleurodelinae</taxon>
        <taxon>Pleurodeles</taxon>
    </lineage>
</organism>